<dbReference type="EMBL" id="JRAK01000066">
    <property type="protein sequence ID" value="KGN89089.1"/>
    <property type="molecule type" value="Genomic_DNA"/>
</dbReference>
<dbReference type="InterPro" id="IPR051202">
    <property type="entry name" value="Peptidase_C40"/>
</dbReference>
<dbReference type="SUPFAM" id="SSF54001">
    <property type="entry name" value="Cysteine proteinases"/>
    <property type="match status" value="1"/>
</dbReference>
<dbReference type="Pfam" id="PF00877">
    <property type="entry name" value="NLPC_P60"/>
    <property type="match status" value="1"/>
</dbReference>
<dbReference type="eggNOG" id="COG0791">
    <property type="taxonomic scope" value="Bacteria"/>
</dbReference>
<evidence type="ECO:0000256" key="4">
    <source>
        <dbReference type="ARBA" id="ARBA00022807"/>
    </source>
</evidence>
<evidence type="ECO:0000256" key="2">
    <source>
        <dbReference type="ARBA" id="ARBA00022670"/>
    </source>
</evidence>
<dbReference type="RefSeq" id="WP_018965362.1">
    <property type="nucleotide sequence ID" value="NZ_CALUCC010000085.1"/>
</dbReference>
<organism evidence="6 8">
    <name type="scientific">Porphyromonas gulae</name>
    <dbReference type="NCBI Taxonomy" id="111105"/>
    <lineage>
        <taxon>Bacteria</taxon>
        <taxon>Pseudomonadati</taxon>
        <taxon>Bacteroidota</taxon>
        <taxon>Bacteroidia</taxon>
        <taxon>Bacteroidales</taxon>
        <taxon>Porphyromonadaceae</taxon>
        <taxon>Porphyromonas</taxon>
    </lineage>
</organism>
<protein>
    <submittedName>
        <fullName evidence="6">Hydrolase Nlp/P60</fullName>
    </submittedName>
</protein>
<keyword evidence="2" id="KW-0645">Protease</keyword>
<dbReference type="GO" id="GO:0008234">
    <property type="term" value="F:cysteine-type peptidase activity"/>
    <property type="evidence" value="ECO:0007669"/>
    <property type="project" value="UniProtKB-KW"/>
</dbReference>
<keyword evidence="3 6" id="KW-0378">Hydrolase</keyword>
<sequence>MTIKRAVRIALLTLIGILFFSPSHIQAQSPFCTEHILQLYNKILRGESPADSLAAQTADKAAFPFIDKLINLGRTFLGKPYRYRGPSPWPMDCSGYVSYLYSKFDVKLPRSAAAQSLYTDRIRREDLQPGDLIFFKGRNARSSRVGHVALVVSVDGDDITMMHSRNSRGIVIEKLSRSAYFSRRLVGYGRVPGERKTTPRKS</sequence>
<evidence type="ECO:0000313" key="6">
    <source>
        <dbReference type="EMBL" id="KGN85510.1"/>
    </source>
</evidence>
<keyword evidence="4" id="KW-0788">Thiol protease</keyword>
<comment type="caution">
    <text evidence="6">The sequence shown here is derived from an EMBL/GenBank/DDBJ whole genome shotgun (WGS) entry which is preliminary data.</text>
</comment>
<dbReference type="EMBL" id="JRAI01000053">
    <property type="protein sequence ID" value="KGN85510.1"/>
    <property type="molecule type" value="Genomic_DNA"/>
</dbReference>
<evidence type="ECO:0000313" key="8">
    <source>
        <dbReference type="Proteomes" id="UP000030130"/>
    </source>
</evidence>
<dbReference type="PANTHER" id="PTHR47053">
    <property type="entry name" value="MUREIN DD-ENDOPEPTIDASE MEPH-RELATED"/>
    <property type="match status" value="1"/>
</dbReference>
<evidence type="ECO:0000313" key="9">
    <source>
        <dbReference type="Proteomes" id="UP000030146"/>
    </source>
</evidence>
<feature type="domain" description="NlpC/P60" evidence="5">
    <location>
        <begin position="63"/>
        <end position="192"/>
    </location>
</feature>
<dbReference type="AlphaFoldDB" id="A0A099WQB2"/>
<dbReference type="Proteomes" id="UP000030130">
    <property type="component" value="Unassembled WGS sequence"/>
</dbReference>
<dbReference type="Gene3D" id="3.90.1720.10">
    <property type="entry name" value="endopeptidase domain like (from Nostoc punctiforme)"/>
    <property type="match status" value="1"/>
</dbReference>
<dbReference type="Proteomes" id="UP000030146">
    <property type="component" value="Unassembled WGS sequence"/>
</dbReference>
<evidence type="ECO:0000259" key="5">
    <source>
        <dbReference type="PROSITE" id="PS51935"/>
    </source>
</evidence>
<proteinExistence type="inferred from homology"/>
<dbReference type="InterPro" id="IPR038765">
    <property type="entry name" value="Papain-like_cys_pep_sf"/>
</dbReference>
<evidence type="ECO:0000256" key="1">
    <source>
        <dbReference type="ARBA" id="ARBA00007074"/>
    </source>
</evidence>
<evidence type="ECO:0000256" key="3">
    <source>
        <dbReference type="ARBA" id="ARBA00022801"/>
    </source>
</evidence>
<dbReference type="GeneID" id="57239964"/>
<dbReference type="InterPro" id="IPR000064">
    <property type="entry name" value="NLP_P60_dom"/>
</dbReference>
<dbReference type="PROSITE" id="PS51935">
    <property type="entry name" value="NLPC_P60"/>
    <property type="match status" value="1"/>
</dbReference>
<accession>A0A099WQB2</accession>
<dbReference type="STRING" id="111105.HR09_08405"/>
<dbReference type="PANTHER" id="PTHR47053:SF1">
    <property type="entry name" value="MUREIN DD-ENDOPEPTIDASE MEPH-RELATED"/>
    <property type="match status" value="1"/>
</dbReference>
<gene>
    <name evidence="6" type="ORF">HR08_05710</name>
    <name evidence="7" type="ORF">HR15_04355</name>
</gene>
<reference evidence="6 8" key="1">
    <citation type="submission" date="2014-08" db="EMBL/GenBank/DDBJ databases">
        <title>Porphyromonas gulae strain:COT-052_OH1451 Genome sequencing.</title>
        <authorList>
            <person name="Wallis C."/>
            <person name="Deusch O."/>
            <person name="O'Flynn C."/>
            <person name="Davis I."/>
            <person name="Jospin G."/>
            <person name="Darling A.E."/>
            <person name="Coil D.A."/>
            <person name="Alexiev A."/>
            <person name="Horsfall A."/>
            <person name="Kirkwood N."/>
            <person name="Harris S."/>
            <person name="Eisen J.A."/>
        </authorList>
    </citation>
    <scope>NUCLEOTIDE SEQUENCE [LARGE SCALE GENOMIC DNA]</scope>
    <source>
        <strain evidence="8">COT-052 OH1451</strain>
        <strain evidence="6">COT-052_OH1451</strain>
    </source>
</reference>
<dbReference type="OrthoDB" id="9807055at2"/>
<reference evidence="7 9" key="2">
    <citation type="submission" date="2014-08" db="EMBL/GenBank/DDBJ databases">
        <title>Porphyromonas gulae strain:COT-052_OH3439 Genome sequencing.</title>
        <authorList>
            <person name="Wallis C."/>
            <person name="Deusch O."/>
            <person name="O'Flynn C."/>
            <person name="Davis I."/>
            <person name="Jospin G."/>
            <person name="Darling A.E."/>
            <person name="Coil D.A."/>
            <person name="Alexiev A."/>
            <person name="Horsfall A."/>
            <person name="Kirkwood N."/>
            <person name="Harris S."/>
            <person name="Eisen J.A."/>
        </authorList>
    </citation>
    <scope>NUCLEOTIDE SEQUENCE [LARGE SCALE GENOMIC DNA]</scope>
    <source>
        <strain evidence="9">COT-052 OH3439</strain>
        <strain evidence="7">COT-052_OH3439</strain>
    </source>
</reference>
<keyword evidence="9" id="KW-1185">Reference proteome</keyword>
<evidence type="ECO:0000313" key="7">
    <source>
        <dbReference type="EMBL" id="KGN89089.1"/>
    </source>
</evidence>
<dbReference type="GO" id="GO:0006508">
    <property type="term" value="P:proteolysis"/>
    <property type="evidence" value="ECO:0007669"/>
    <property type="project" value="UniProtKB-KW"/>
</dbReference>
<comment type="similarity">
    <text evidence="1">Belongs to the peptidase C40 family.</text>
</comment>
<name>A0A099WQB2_9PORP</name>